<keyword evidence="2" id="KW-1185">Reference proteome</keyword>
<protein>
    <recommendedName>
        <fullName evidence="3">Sulfatase</fullName>
    </recommendedName>
</protein>
<dbReference type="OrthoDB" id="253027at2"/>
<dbReference type="PANTHER" id="PTHR43737">
    <property type="entry name" value="BLL7424 PROTEIN"/>
    <property type="match status" value="1"/>
</dbReference>
<dbReference type="Pfam" id="PF07394">
    <property type="entry name" value="DUF1501"/>
    <property type="match status" value="1"/>
</dbReference>
<evidence type="ECO:0008006" key="3">
    <source>
        <dbReference type="Google" id="ProtNLM"/>
    </source>
</evidence>
<dbReference type="RefSeq" id="WP_146371994.1">
    <property type="nucleotide sequence ID" value="NZ_SJPP01000001.1"/>
</dbReference>
<accession>A0A5C6BR89</accession>
<dbReference type="Proteomes" id="UP000320735">
    <property type="component" value="Unassembled WGS sequence"/>
</dbReference>
<dbReference type="InterPro" id="IPR017850">
    <property type="entry name" value="Alkaline_phosphatase_core_sf"/>
</dbReference>
<evidence type="ECO:0000313" key="2">
    <source>
        <dbReference type="Proteomes" id="UP000320735"/>
    </source>
</evidence>
<proteinExistence type="predicted"/>
<organism evidence="1 2">
    <name type="scientific">Symmachiella macrocystis</name>
    <dbReference type="NCBI Taxonomy" id="2527985"/>
    <lineage>
        <taxon>Bacteria</taxon>
        <taxon>Pseudomonadati</taxon>
        <taxon>Planctomycetota</taxon>
        <taxon>Planctomycetia</taxon>
        <taxon>Planctomycetales</taxon>
        <taxon>Planctomycetaceae</taxon>
        <taxon>Symmachiella</taxon>
    </lineage>
</organism>
<comment type="caution">
    <text evidence="1">The sequence shown here is derived from an EMBL/GenBank/DDBJ whole genome shotgun (WGS) entry which is preliminary data.</text>
</comment>
<sequence>MLHRRDAMIRLGQAGLGGLALPGLLQAEQASAAETATGGKAKSCILLYLWGGPPQQDMFDLKPQAPAGIRSLFDPVETVVPGIQLSDQLPLMAKHTDKMAVVRSYTHHSNIHEVGVYYSLTGKINDTLAVPRNQRNRNDFPNVASVVSKFAPPNVMPGSVTIPRPIGHDGVTYTGTYSGFLGPRYDPMELKTPGEVTGPAPHSIELPDGLTTTRLQARFGLLNLLEQEDRMMQKHGHKLASDKFGIGHYRQQAFGMLTSPEAHGAFDITKEPDTMRDRYGRNEYGESFLLARRLVEAGVRLVTVVWVYIAPDGNVLNVWDNHGGTGSLGKISGYAMLKEKYCLPPLDLAYSALLDDLDQRGLLDETLVVALGEFGRTPKINKDMGRDHWGACQSVLLAGGGIRGGQIYGETDKQAAYVTKDPVKPEDMIATMYHALGIPNDGLIHDTQKRPHRITDGEPLVGLFG</sequence>
<dbReference type="AlphaFoldDB" id="A0A5C6BR89"/>
<reference evidence="1 2" key="1">
    <citation type="submission" date="2019-02" db="EMBL/GenBank/DDBJ databases">
        <title>Deep-cultivation of Planctomycetes and their phenomic and genomic characterization uncovers novel biology.</title>
        <authorList>
            <person name="Wiegand S."/>
            <person name="Jogler M."/>
            <person name="Boedeker C."/>
            <person name="Pinto D."/>
            <person name="Vollmers J."/>
            <person name="Rivas-Marin E."/>
            <person name="Kohn T."/>
            <person name="Peeters S.H."/>
            <person name="Heuer A."/>
            <person name="Rast P."/>
            <person name="Oberbeckmann S."/>
            <person name="Bunk B."/>
            <person name="Jeske O."/>
            <person name="Meyerdierks A."/>
            <person name="Storesund J.E."/>
            <person name="Kallscheuer N."/>
            <person name="Luecker S."/>
            <person name="Lage O.M."/>
            <person name="Pohl T."/>
            <person name="Merkel B.J."/>
            <person name="Hornburger P."/>
            <person name="Mueller R.-W."/>
            <person name="Bruemmer F."/>
            <person name="Labrenz M."/>
            <person name="Spormann A.M."/>
            <person name="Op Den Camp H."/>
            <person name="Overmann J."/>
            <person name="Amann R."/>
            <person name="Jetten M.S.M."/>
            <person name="Mascher T."/>
            <person name="Medema M.H."/>
            <person name="Devos D.P."/>
            <person name="Kaster A.-K."/>
            <person name="Ovreas L."/>
            <person name="Rohde M."/>
            <person name="Galperin M.Y."/>
            <person name="Jogler C."/>
        </authorList>
    </citation>
    <scope>NUCLEOTIDE SEQUENCE [LARGE SCALE GENOMIC DNA]</scope>
    <source>
        <strain evidence="1 2">CA54</strain>
    </source>
</reference>
<evidence type="ECO:0000313" key="1">
    <source>
        <dbReference type="EMBL" id="TWU14720.1"/>
    </source>
</evidence>
<dbReference type="SUPFAM" id="SSF53649">
    <property type="entry name" value="Alkaline phosphatase-like"/>
    <property type="match status" value="1"/>
</dbReference>
<gene>
    <name evidence="1" type="ORF">CA54_35890</name>
</gene>
<dbReference type="EMBL" id="SJPP01000001">
    <property type="protein sequence ID" value="TWU14720.1"/>
    <property type="molecule type" value="Genomic_DNA"/>
</dbReference>
<name>A0A5C6BR89_9PLAN</name>
<dbReference type="PANTHER" id="PTHR43737:SF1">
    <property type="entry name" value="DUF1501 DOMAIN-CONTAINING PROTEIN"/>
    <property type="match status" value="1"/>
</dbReference>
<dbReference type="InterPro" id="IPR010869">
    <property type="entry name" value="DUF1501"/>
</dbReference>